<dbReference type="Pfam" id="PF11274">
    <property type="entry name" value="DUF3074"/>
    <property type="match status" value="1"/>
</dbReference>
<protein>
    <recommendedName>
        <fullName evidence="2">DUF3074 domain-containing protein</fullName>
    </recommendedName>
</protein>
<name>A0ABR1PVR4_9PEZI</name>
<dbReference type="Proteomes" id="UP001391051">
    <property type="component" value="Unassembled WGS sequence"/>
</dbReference>
<dbReference type="PANTHER" id="PTHR40370:SF1">
    <property type="entry name" value="DUF3074 DOMAIN-CONTAINING PROTEIN"/>
    <property type="match status" value="1"/>
</dbReference>
<evidence type="ECO:0000313" key="3">
    <source>
        <dbReference type="EMBL" id="KAK7941117.1"/>
    </source>
</evidence>
<feature type="region of interest" description="Disordered" evidence="1">
    <location>
        <begin position="50"/>
        <end position="88"/>
    </location>
</feature>
<feature type="domain" description="DUF3074" evidence="2">
    <location>
        <begin position="130"/>
        <end position="351"/>
    </location>
</feature>
<sequence>MTPAANIGPLVRLWGISASQLPSPTASSDDLAPFLVSILQEALPFIDSAAPRRSRCDDPSSAAAAATTAAATKNPWKPKGVKTSPADSAAPVEVSERVVGAGELETVVARALLNDETRKKTQSRLGNEVWACRRSTHADAAQKGTASWAEFVRCFRDEHAAAEDGFTPDVVATCEAISWDCGGVGPVDIAEEEDEEEDNVNSARQRWGRFTLKVVEMRHKVGRPVLKDRTFPVLQLTATVVPVAGEAGGEPREFVVVSIPVPDFGTKEASRLAREKGAQIAAYVSVERIRVLDARDQQGQNQGQNRTGKAGEIEWLMATASDAGGVLPSWVQNMAMPGIIWKDVPLFLKWIAGERLRKDAAMVGPRGGTEATENTTATSTGKSAIGEGGGVSAPKAAAASEEVADDTDVTNKIAAAFDAARETEAADFDARTGAVDLK</sequence>
<evidence type="ECO:0000313" key="4">
    <source>
        <dbReference type="Proteomes" id="UP001391051"/>
    </source>
</evidence>
<dbReference type="EMBL" id="JAQQWE010000009">
    <property type="protein sequence ID" value="KAK7941117.1"/>
    <property type="molecule type" value="Genomic_DNA"/>
</dbReference>
<feature type="compositionally biased region" description="Low complexity" evidence="1">
    <location>
        <begin position="62"/>
        <end position="72"/>
    </location>
</feature>
<dbReference type="PANTHER" id="PTHR40370">
    <property type="entry name" value="EXPRESSED PROTEIN"/>
    <property type="match status" value="1"/>
</dbReference>
<feature type="compositionally biased region" description="Low complexity" evidence="1">
    <location>
        <begin position="368"/>
        <end position="381"/>
    </location>
</feature>
<evidence type="ECO:0000256" key="1">
    <source>
        <dbReference type="SAM" id="MobiDB-lite"/>
    </source>
</evidence>
<evidence type="ECO:0000259" key="2">
    <source>
        <dbReference type="Pfam" id="PF11274"/>
    </source>
</evidence>
<dbReference type="RefSeq" id="XP_066693869.1">
    <property type="nucleotide sequence ID" value="XM_066849726.1"/>
</dbReference>
<feature type="compositionally biased region" description="Low complexity" evidence="1">
    <location>
        <begin position="392"/>
        <end position="401"/>
    </location>
</feature>
<feature type="region of interest" description="Disordered" evidence="1">
    <location>
        <begin position="362"/>
        <end position="405"/>
    </location>
</feature>
<dbReference type="InterPro" id="IPR024500">
    <property type="entry name" value="DUF3074"/>
</dbReference>
<proteinExistence type="predicted"/>
<organism evidence="3 4">
    <name type="scientific">Apiospora aurea</name>
    <dbReference type="NCBI Taxonomy" id="335848"/>
    <lineage>
        <taxon>Eukaryota</taxon>
        <taxon>Fungi</taxon>
        <taxon>Dikarya</taxon>
        <taxon>Ascomycota</taxon>
        <taxon>Pezizomycotina</taxon>
        <taxon>Sordariomycetes</taxon>
        <taxon>Xylariomycetidae</taxon>
        <taxon>Amphisphaeriales</taxon>
        <taxon>Apiosporaceae</taxon>
        <taxon>Apiospora</taxon>
    </lineage>
</organism>
<dbReference type="GeneID" id="92082788"/>
<gene>
    <name evidence="3" type="ORF">PG986_013504</name>
</gene>
<keyword evidence="4" id="KW-1185">Reference proteome</keyword>
<reference evidence="3 4" key="1">
    <citation type="submission" date="2023-01" db="EMBL/GenBank/DDBJ databases">
        <title>Analysis of 21 Apiospora genomes using comparative genomics revels a genus with tremendous synthesis potential of carbohydrate active enzymes and secondary metabolites.</title>
        <authorList>
            <person name="Sorensen T."/>
        </authorList>
    </citation>
    <scope>NUCLEOTIDE SEQUENCE [LARGE SCALE GENOMIC DNA]</scope>
    <source>
        <strain evidence="3 4">CBS 24483</strain>
    </source>
</reference>
<comment type="caution">
    <text evidence="3">The sequence shown here is derived from an EMBL/GenBank/DDBJ whole genome shotgun (WGS) entry which is preliminary data.</text>
</comment>
<accession>A0ABR1PVR4</accession>